<keyword evidence="4 8" id="KW-0560">Oxidoreductase</keyword>
<comment type="similarity">
    <text evidence="1 8">Belongs to the cytochrome P450 family.</text>
</comment>
<dbReference type="GO" id="GO:0020037">
    <property type="term" value="F:heme binding"/>
    <property type="evidence" value="ECO:0007669"/>
    <property type="project" value="InterPro"/>
</dbReference>
<gene>
    <name evidence="11" type="primary">LOC113705300</name>
</gene>
<dbReference type="InterPro" id="IPR017972">
    <property type="entry name" value="Cyt_P450_CS"/>
</dbReference>
<keyword evidence="3 7" id="KW-0479">Metal-binding</keyword>
<proteinExistence type="inferred from homology"/>
<dbReference type="PROSITE" id="PS00086">
    <property type="entry name" value="CYTOCHROME_P450"/>
    <property type="match status" value="1"/>
</dbReference>
<dbReference type="GO" id="GO:0004497">
    <property type="term" value="F:monooxygenase activity"/>
    <property type="evidence" value="ECO:0007669"/>
    <property type="project" value="UniProtKB-KW"/>
</dbReference>
<dbReference type="Pfam" id="PF00067">
    <property type="entry name" value="p450"/>
    <property type="match status" value="1"/>
</dbReference>
<dbReference type="GeneID" id="113705300"/>
<organism evidence="10 11">
    <name type="scientific">Coffea arabica</name>
    <name type="common">Arabian coffee</name>
    <dbReference type="NCBI Taxonomy" id="13443"/>
    <lineage>
        <taxon>Eukaryota</taxon>
        <taxon>Viridiplantae</taxon>
        <taxon>Streptophyta</taxon>
        <taxon>Embryophyta</taxon>
        <taxon>Tracheophyta</taxon>
        <taxon>Spermatophyta</taxon>
        <taxon>Magnoliopsida</taxon>
        <taxon>eudicotyledons</taxon>
        <taxon>Gunneridae</taxon>
        <taxon>Pentapetalae</taxon>
        <taxon>asterids</taxon>
        <taxon>lamiids</taxon>
        <taxon>Gentianales</taxon>
        <taxon>Rubiaceae</taxon>
        <taxon>Ixoroideae</taxon>
        <taxon>Gardenieae complex</taxon>
        <taxon>Bertiereae - Coffeeae clade</taxon>
        <taxon>Coffeeae</taxon>
        <taxon>Coffea</taxon>
    </lineage>
</organism>
<sequence>MEISFNFITFFIFLALILTLWKRWKKPRKVNATQKLPPGPRKLPFIGNLHNLLGSLPHQALTNLAKKHGDLMHLQLGEVSAIVVSSPRSAKEILKTHDLAFADRPEVLVGKIICYDYSSIAFCPYGEYWRQMRKICTLKLLSAKMVRSFGSIRQDEVLHLLSSIRASTGGGKPINLTEEVSSFTSSMVCRSAFGKMFGEKNTILIQLVKEVLSRTSGFDISDLFPSQKILHHLSWMKPTLLKVHHKIDVILDNIINEHIRNLARGKGGNGESGQEDLIDILLRIKESGGDLRFPITNKIVKAIMFDMFTAATETSATVVEWAMSEMIRNPGVMSKAQNEIRKAFMGKAKIEEMDIEGLIYLKSVIKETLRLHPPLPLLVPMECREQRVLDGYVIPIKTRVLVNAWAIHRDPEYWDYPESFKPERFDNNPVDFTGTHFHYLPFGGGRRICPGISFGLANVELPLAQLLYNFDWKLPPGKDGLDMTEAFGITVARKSNLHLVATMYDPSN</sequence>
<dbReference type="RefSeq" id="XP_027082907.1">
    <property type="nucleotide sequence ID" value="XM_027227106.2"/>
</dbReference>
<evidence type="ECO:0000256" key="5">
    <source>
        <dbReference type="ARBA" id="ARBA00023004"/>
    </source>
</evidence>
<dbReference type="SUPFAM" id="SSF48264">
    <property type="entry name" value="Cytochrome P450"/>
    <property type="match status" value="1"/>
</dbReference>
<evidence type="ECO:0000256" key="9">
    <source>
        <dbReference type="SAM" id="Phobius"/>
    </source>
</evidence>
<dbReference type="AlphaFoldDB" id="A0A6P6TYJ8"/>
<evidence type="ECO:0000256" key="8">
    <source>
        <dbReference type="RuleBase" id="RU000461"/>
    </source>
</evidence>
<dbReference type="PANTHER" id="PTHR47953">
    <property type="entry name" value="OS08G0105600 PROTEIN"/>
    <property type="match status" value="1"/>
</dbReference>
<dbReference type="GO" id="GO:0009821">
    <property type="term" value="P:alkaloid biosynthetic process"/>
    <property type="evidence" value="ECO:0007669"/>
    <property type="project" value="UniProtKB-ARBA"/>
</dbReference>
<dbReference type="PANTHER" id="PTHR47953:SF16">
    <property type="entry name" value="CYTOCHROME P450 71D8"/>
    <property type="match status" value="1"/>
</dbReference>
<evidence type="ECO:0000256" key="6">
    <source>
        <dbReference type="ARBA" id="ARBA00023033"/>
    </source>
</evidence>
<dbReference type="GO" id="GO:0005506">
    <property type="term" value="F:iron ion binding"/>
    <property type="evidence" value="ECO:0007669"/>
    <property type="project" value="InterPro"/>
</dbReference>
<dbReference type="InterPro" id="IPR002401">
    <property type="entry name" value="Cyt_P450_E_grp-I"/>
</dbReference>
<dbReference type="OrthoDB" id="1470350at2759"/>
<dbReference type="Gene3D" id="1.10.630.10">
    <property type="entry name" value="Cytochrome P450"/>
    <property type="match status" value="1"/>
</dbReference>
<protein>
    <submittedName>
        <fullName evidence="11">Premnaspirodiene oxygenase-like</fullName>
    </submittedName>
</protein>
<keyword evidence="5 7" id="KW-0408">Iron</keyword>
<name>A0A6P6TYJ8_COFAR</name>
<evidence type="ECO:0000256" key="7">
    <source>
        <dbReference type="PIRSR" id="PIRSR602401-1"/>
    </source>
</evidence>
<dbReference type="Proteomes" id="UP001652660">
    <property type="component" value="Chromosome 8c"/>
</dbReference>
<reference evidence="10" key="1">
    <citation type="journal article" date="2025" name="Foods">
        <title>Unveiling the Microbial Signatures of Arabica Coffee Cherries: Insights into Ripeness Specific Diversity, Functional Traits, and Implications for Quality and Safety.</title>
        <authorList>
            <consortium name="RefSeq"/>
            <person name="Tenea G.N."/>
            <person name="Cifuentes V."/>
            <person name="Reyes P."/>
            <person name="Cevallos-Vallejos M."/>
        </authorList>
    </citation>
    <scope>NUCLEOTIDE SEQUENCE [LARGE SCALE GENOMIC DNA]</scope>
</reference>
<dbReference type="PRINTS" id="PR00463">
    <property type="entry name" value="EP450I"/>
</dbReference>
<reference evidence="11" key="2">
    <citation type="submission" date="2025-08" db="UniProtKB">
        <authorList>
            <consortium name="RefSeq"/>
        </authorList>
    </citation>
    <scope>IDENTIFICATION</scope>
    <source>
        <tissue evidence="11">Leaves</tissue>
    </source>
</reference>
<dbReference type="InterPro" id="IPR052306">
    <property type="entry name" value="CYP450_71D"/>
</dbReference>
<dbReference type="GO" id="GO:0016705">
    <property type="term" value="F:oxidoreductase activity, acting on paired donors, with incorporation or reduction of molecular oxygen"/>
    <property type="evidence" value="ECO:0007669"/>
    <property type="project" value="InterPro"/>
</dbReference>
<evidence type="ECO:0000313" key="11">
    <source>
        <dbReference type="RefSeq" id="XP_027082907.1"/>
    </source>
</evidence>
<feature type="transmembrane region" description="Helical" evidence="9">
    <location>
        <begin position="6"/>
        <end position="24"/>
    </location>
</feature>
<dbReference type="InterPro" id="IPR036396">
    <property type="entry name" value="Cyt_P450_sf"/>
</dbReference>
<evidence type="ECO:0000313" key="10">
    <source>
        <dbReference type="Proteomes" id="UP001652660"/>
    </source>
</evidence>
<evidence type="ECO:0000256" key="1">
    <source>
        <dbReference type="ARBA" id="ARBA00010617"/>
    </source>
</evidence>
<evidence type="ECO:0000256" key="2">
    <source>
        <dbReference type="ARBA" id="ARBA00022617"/>
    </source>
</evidence>
<keyword evidence="9" id="KW-0472">Membrane</keyword>
<dbReference type="InterPro" id="IPR001128">
    <property type="entry name" value="Cyt_P450"/>
</dbReference>
<dbReference type="FunFam" id="1.10.630.10:FF:000043">
    <property type="entry name" value="Cytochrome P450 99A2"/>
    <property type="match status" value="1"/>
</dbReference>
<accession>A0A6P6TYJ8</accession>
<evidence type="ECO:0000256" key="4">
    <source>
        <dbReference type="ARBA" id="ARBA00023002"/>
    </source>
</evidence>
<keyword evidence="6 8" id="KW-0503">Monooxygenase</keyword>
<keyword evidence="9" id="KW-0812">Transmembrane</keyword>
<feature type="binding site" description="axial binding residue" evidence="7">
    <location>
        <position position="449"/>
    </location>
    <ligand>
        <name>heme</name>
        <dbReference type="ChEBI" id="CHEBI:30413"/>
    </ligand>
    <ligandPart>
        <name>Fe</name>
        <dbReference type="ChEBI" id="CHEBI:18248"/>
    </ligandPart>
</feature>
<dbReference type="PRINTS" id="PR00385">
    <property type="entry name" value="P450"/>
</dbReference>
<comment type="cofactor">
    <cofactor evidence="7">
        <name>heme</name>
        <dbReference type="ChEBI" id="CHEBI:30413"/>
    </cofactor>
</comment>
<dbReference type="CDD" id="cd11072">
    <property type="entry name" value="CYP71-like"/>
    <property type="match status" value="1"/>
</dbReference>
<keyword evidence="9" id="KW-1133">Transmembrane helix</keyword>
<evidence type="ECO:0000256" key="3">
    <source>
        <dbReference type="ARBA" id="ARBA00022723"/>
    </source>
</evidence>
<keyword evidence="10" id="KW-1185">Reference proteome</keyword>
<keyword evidence="2 7" id="KW-0349">Heme</keyword>